<dbReference type="PANTHER" id="PTHR36842:SF1">
    <property type="entry name" value="PROTEIN TOLB"/>
    <property type="match status" value="1"/>
</dbReference>
<reference evidence="3" key="1">
    <citation type="submission" date="2019-09" db="EMBL/GenBank/DDBJ databases">
        <title>Complete genome sequencing of four Arcobacter species reveals a diverse suite of mobile elements.</title>
        <authorList>
            <person name="On S.L.W."/>
            <person name="Miller W.G."/>
            <person name="Biggs P."/>
            <person name="Cornelius A."/>
            <person name="Vandamme P."/>
        </authorList>
    </citation>
    <scope>NUCLEOTIDE SEQUENCE [LARGE SCALE GENOMIC DNA]</scope>
    <source>
        <strain evidence="3">LMG 26638</strain>
    </source>
</reference>
<dbReference type="PANTHER" id="PTHR36842">
    <property type="entry name" value="PROTEIN TOLB HOMOLOG"/>
    <property type="match status" value="1"/>
</dbReference>
<dbReference type="NCBIfam" id="NF003124">
    <property type="entry name" value="PRK04043.1"/>
    <property type="match status" value="1"/>
</dbReference>
<dbReference type="RefSeq" id="WP_130233865.1">
    <property type="nucleotide sequence ID" value="NZ_BMEF01000018.1"/>
</dbReference>
<comment type="similarity">
    <text evidence="1">Belongs to the TolB family.</text>
</comment>
<dbReference type="InterPro" id="IPR011659">
    <property type="entry name" value="WD40"/>
</dbReference>
<reference evidence="2 3" key="3">
    <citation type="submission" date="2019-09" db="EMBL/GenBank/DDBJ databases">
        <title>Taxonomic note: a critical rebuttal of the proposed division of the genus Arcobacter into six genera, emended descriptions of Arcobacter anaerophilus and the genus Arcobacter, and an assessment of genus-level boundaries for Epsilonproteobacteria using in silico genomic comparator tools.</title>
        <authorList>
            <person name="On S.L.W."/>
            <person name="Miller W.G."/>
            <person name="Biggs P."/>
            <person name="Cornelius A."/>
            <person name="Vandamme P."/>
        </authorList>
    </citation>
    <scope>NUCLEOTIDE SEQUENCE [LARGE SCALE GENOMIC DNA]</scope>
    <source>
        <strain evidence="2 3">LMG 26638</strain>
    </source>
</reference>
<dbReference type="Pfam" id="PF07676">
    <property type="entry name" value="PD40"/>
    <property type="match status" value="1"/>
</dbReference>
<dbReference type="KEGG" id="apai:APAC_1877"/>
<dbReference type="GO" id="GO:0042597">
    <property type="term" value="C:periplasmic space"/>
    <property type="evidence" value="ECO:0007669"/>
    <property type="project" value="InterPro"/>
</dbReference>
<dbReference type="Proteomes" id="UP000322726">
    <property type="component" value="Chromosome"/>
</dbReference>
<dbReference type="InterPro" id="IPR011042">
    <property type="entry name" value="6-blade_b-propeller_TolB-like"/>
</dbReference>
<sequence>MIRIFFIVGIFISTLFAQVDAKLEIVKKANTLPKIIISMASDSIEVVNLTKIKKVLEQDLSVSGHFEVINNIDSKVNYEEIPDILTLSNNGIDLYVNLHAQTDASGEYTLNTKLYDINAKSMVQEKYFKTSQIERYPFLSHRVAISINDFFQAPSIAWMDKFVVLSSYVGPGQANIMIADYTLAYKKTIVTGGLNIFPKWASNEQKEIYYTSYNYDKPTLVKLNIFNRKRSIVMQSDGMIACSDVNNDGSKLLITAAPDNQPDIFLYDVKTKKKIKVTKYSGIDVGGQFIEDDNRIVFVSNRLGNPNIFAKNIHGSGVEKLVYHSKNNSSVTTFENNIVYSSKDNDNELGGRTFNLYLMSTVSQDLTRLTSNGINQFPKFSPDGQSLLFIKNYQGVSSVGIIRLNFNSSFLFPLNGGKIQSIDW</sequence>
<dbReference type="SUPFAM" id="SSF52964">
    <property type="entry name" value="TolB, N-terminal domain"/>
    <property type="match status" value="1"/>
</dbReference>
<dbReference type="AlphaFoldDB" id="A0A5C2H811"/>
<dbReference type="Gene3D" id="2.120.10.30">
    <property type="entry name" value="TolB, C-terminal domain"/>
    <property type="match status" value="1"/>
</dbReference>
<dbReference type="GO" id="GO:0015031">
    <property type="term" value="P:protein transport"/>
    <property type="evidence" value="ECO:0007669"/>
    <property type="project" value="InterPro"/>
</dbReference>
<keyword evidence="3" id="KW-1185">Reference proteome</keyword>
<dbReference type="Gene3D" id="3.40.50.10070">
    <property type="entry name" value="TolB, N-terminal domain"/>
    <property type="match status" value="1"/>
</dbReference>
<name>A0A5C2H811_9BACT</name>
<proteinExistence type="inferred from homology"/>
<dbReference type="InterPro" id="IPR007195">
    <property type="entry name" value="TolB_N"/>
</dbReference>
<dbReference type="Pfam" id="PF04052">
    <property type="entry name" value="TolB_N"/>
    <property type="match status" value="1"/>
</dbReference>
<evidence type="ECO:0000313" key="2">
    <source>
        <dbReference type="EMBL" id="QEP34953.1"/>
    </source>
</evidence>
<dbReference type="SUPFAM" id="SSF69304">
    <property type="entry name" value="Tricorn protease N-terminal domain"/>
    <property type="match status" value="1"/>
</dbReference>
<organism evidence="2 3">
    <name type="scientific">Malaciobacter pacificus</name>
    <dbReference type="NCBI Taxonomy" id="1080223"/>
    <lineage>
        <taxon>Bacteria</taxon>
        <taxon>Pseudomonadati</taxon>
        <taxon>Campylobacterota</taxon>
        <taxon>Epsilonproteobacteria</taxon>
        <taxon>Campylobacterales</taxon>
        <taxon>Arcobacteraceae</taxon>
        <taxon>Malaciobacter</taxon>
    </lineage>
</organism>
<protein>
    <submittedName>
        <fullName evidence="2">Tol-Pal system translocation protein TolB</fullName>
    </submittedName>
</protein>
<evidence type="ECO:0000313" key="3">
    <source>
        <dbReference type="Proteomes" id="UP000322726"/>
    </source>
</evidence>
<evidence type="ECO:0000256" key="1">
    <source>
        <dbReference type="ARBA" id="ARBA00009820"/>
    </source>
</evidence>
<accession>A0A5C2H811</accession>
<dbReference type="OrthoDB" id="9815657at2"/>
<reference evidence="2 3" key="2">
    <citation type="submission" date="2019-09" db="EMBL/GenBank/DDBJ databases">
        <title>Complete genome sequencing of four Arcobacter species reveals a diverse suite of mobile elements.</title>
        <authorList>
            <person name="Miller W.G."/>
            <person name="Yee E."/>
            <person name="Bono J.L."/>
        </authorList>
    </citation>
    <scope>NUCLEOTIDE SEQUENCE [LARGE SCALE GENOMIC DNA]</scope>
    <source>
        <strain evidence="2 3">LMG 26638</strain>
    </source>
</reference>
<dbReference type="EMBL" id="CP035928">
    <property type="protein sequence ID" value="QEP34953.1"/>
    <property type="molecule type" value="Genomic_DNA"/>
</dbReference>
<gene>
    <name evidence="2" type="primary">tolB</name>
    <name evidence="2" type="ORF">APAC_1877</name>
</gene>